<name>W9AKB3_9BACI</name>
<dbReference type="AlphaFoldDB" id="W9AKB3"/>
<reference evidence="1" key="2">
    <citation type="submission" date="2014-03" db="EMBL/GenBank/DDBJ databases">
        <authorList>
            <person name="Urmite Genomes"/>
        </authorList>
    </citation>
    <scope>NUCLEOTIDE SEQUENCE</scope>
    <source>
        <strain evidence="1">S1</strain>
    </source>
</reference>
<comment type="caution">
    <text evidence="1">The sequence shown here is derived from an EMBL/GenBank/DDBJ whole genome shotgun (WGS) entry which is preliminary data.</text>
</comment>
<dbReference type="Proteomes" id="UP000028863">
    <property type="component" value="Unassembled WGS sequence"/>
</dbReference>
<sequence length="134" mass="15986">MQELIKEYIILPMAIKTLQHDRELLKGRNALNIYWSKIDHVIGQMQQRHNDIKRQLIGKHKVRVNAYKEDNVRRYAAGDQTYEYTSDQLKDMTTALIRTYLKGNRATDFEVGWYEESLKTDQDFIKDFSKKDML</sequence>
<evidence type="ECO:0000313" key="2">
    <source>
        <dbReference type="Proteomes" id="UP000028863"/>
    </source>
</evidence>
<dbReference type="InterPro" id="IPR058600">
    <property type="entry name" value="YhjD-like"/>
</dbReference>
<accession>W9AKB3</accession>
<keyword evidence="2" id="KW-1185">Reference proteome</keyword>
<dbReference type="STRING" id="171693.BN988_01586"/>
<reference evidence="1" key="1">
    <citation type="submission" date="2014-03" db="EMBL/GenBank/DDBJ databases">
        <title>Draft genome sequencing of Oceanobacillus picturae strain S1 isolated from human gut.</title>
        <authorList>
            <person name="Croce O."/>
            <person name="Lagier J.C."/>
            <person name="Raoult D."/>
        </authorList>
    </citation>
    <scope>NUCLEOTIDE SEQUENCE [LARGE SCALE GENOMIC DNA]</scope>
    <source>
        <strain evidence="1">S1</strain>
    </source>
</reference>
<gene>
    <name evidence="1" type="ORF">BN988_01586</name>
</gene>
<dbReference type="EMBL" id="CCAX010000001">
    <property type="protein sequence ID" value="CDO03086.1"/>
    <property type="molecule type" value="Genomic_DNA"/>
</dbReference>
<proteinExistence type="predicted"/>
<evidence type="ECO:0000313" key="1">
    <source>
        <dbReference type="EMBL" id="CDO03086.1"/>
    </source>
</evidence>
<dbReference type="eggNOG" id="ENOG5033P8A">
    <property type="taxonomic scope" value="Bacteria"/>
</dbReference>
<protein>
    <submittedName>
        <fullName evidence="1">Uncharacterized protein</fullName>
    </submittedName>
</protein>
<dbReference type="Pfam" id="PF26325">
    <property type="entry name" value="YhjD"/>
    <property type="match status" value="1"/>
</dbReference>
<dbReference type="RefSeq" id="WP_036574731.1">
    <property type="nucleotide sequence ID" value="NZ_CABLBW010000001.1"/>
</dbReference>
<organism evidence="1 2">
    <name type="scientific">Oceanobacillus picturae</name>
    <dbReference type="NCBI Taxonomy" id="171693"/>
    <lineage>
        <taxon>Bacteria</taxon>
        <taxon>Bacillati</taxon>
        <taxon>Bacillota</taxon>
        <taxon>Bacilli</taxon>
        <taxon>Bacillales</taxon>
        <taxon>Bacillaceae</taxon>
        <taxon>Oceanobacillus</taxon>
    </lineage>
</organism>